<dbReference type="Pfam" id="PF00449">
    <property type="entry name" value="Urease_alpha"/>
    <property type="match status" value="1"/>
</dbReference>
<dbReference type="NCBIfam" id="TIGR00193">
    <property type="entry name" value="urease_gam"/>
    <property type="match status" value="1"/>
</dbReference>
<dbReference type="EMBL" id="RSCE01000003">
    <property type="protein sequence ID" value="RSH84379.1"/>
    <property type="molecule type" value="Genomic_DNA"/>
</dbReference>
<accession>A0A427XZW7</accession>
<dbReference type="PANTHER" id="PTHR33569:SF1">
    <property type="entry name" value="UREASE"/>
    <property type="match status" value="1"/>
</dbReference>
<dbReference type="InterPro" id="IPR036461">
    <property type="entry name" value="Urease_betasu_sf"/>
</dbReference>
<feature type="binding site" description="via carbamate group" evidence="13">
    <location>
        <position position="484"/>
    </location>
    <ligand>
        <name>Ni(2+)</name>
        <dbReference type="ChEBI" id="CHEBI:49786"/>
        <label>2</label>
    </ligand>
</feature>
<dbReference type="PROSITE" id="PS00145">
    <property type="entry name" value="UREASE_2"/>
    <property type="match status" value="1"/>
</dbReference>
<dbReference type="PROSITE" id="PS51368">
    <property type="entry name" value="UREASE_3"/>
    <property type="match status" value="1"/>
</dbReference>
<feature type="binding site" evidence="15">
    <location>
        <position position="486"/>
    </location>
    <ligand>
        <name>substrate</name>
    </ligand>
</feature>
<keyword evidence="18" id="KW-1185">Reference proteome</keyword>
<evidence type="ECO:0000256" key="13">
    <source>
        <dbReference type="PIRSR" id="PIRSR001222-51"/>
    </source>
</evidence>
<dbReference type="NCBIfam" id="NF009671">
    <property type="entry name" value="PRK13192.1"/>
    <property type="match status" value="1"/>
</dbReference>
<evidence type="ECO:0000256" key="6">
    <source>
        <dbReference type="ARBA" id="ARBA00022723"/>
    </source>
</evidence>
<evidence type="ECO:0000256" key="14">
    <source>
        <dbReference type="PIRSR" id="PIRSR611612-52"/>
    </source>
</evidence>
<evidence type="ECO:0000256" key="5">
    <source>
        <dbReference type="ARBA" id="ARBA00022596"/>
    </source>
</evidence>
<comment type="cofactor">
    <cofactor evidence="13">
        <name>Ni cation</name>
        <dbReference type="ChEBI" id="CHEBI:25516"/>
    </cofactor>
    <text evidence="13">Binds 2 nickel ions per subunit.</text>
</comment>
<evidence type="ECO:0000256" key="1">
    <source>
        <dbReference type="ARBA" id="ARBA00004897"/>
    </source>
</evidence>
<evidence type="ECO:0000256" key="3">
    <source>
        <dbReference type="ARBA" id="ARBA00012934"/>
    </source>
</evidence>
<dbReference type="SUPFAM" id="SSF54111">
    <property type="entry name" value="Urease, gamma-subunit"/>
    <property type="match status" value="1"/>
</dbReference>
<dbReference type="PROSITE" id="PS01120">
    <property type="entry name" value="UREASE_1"/>
    <property type="match status" value="1"/>
</dbReference>
<feature type="binding site" evidence="13">
    <location>
        <position position="539"/>
    </location>
    <ligand>
        <name>Ni(2+)</name>
        <dbReference type="ChEBI" id="CHEBI:49786"/>
        <label>2</label>
    </ligand>
</feature>
<dbReference type="UniPathway" id="UPA00258">
    <property type="reaction ID" value="UER00370"/>
</dbReference>
<dbReference type="PRINTS" id="PR01752">
    <property type="entry name" value="UREASE"/>
</dbReference>
<dbReference type="Gene3D" id="3.20.20.140">
    <property type="entry name" value="Metal-dependent hydrolases"/>
    <property type="match status" value="1"/>
</dbReference>
<comment type="PTM">
    <text evidence="12">Carbamylation allows a single lysine to coordinate two nickel ions.</text>
</comment>
<dbReference type="Pfam" id="PF00699">
    <property type="entry name" value="Urease_beta"/>
    <property type="match status" value="1"/>
</dbReference>
<dbReference type="NCBIfam" id="TIGR01792">
    <property type="entry name" value="urease_alph"/>
    <property type="match status" value="1"/>
</dbReference>
<comment type="function">
    <text evidence="10">Plays a nutritional role via nitrogen acquisition in the environment. Contributes to the central nervous system invasion by enhancing yeast sequestration within microcapillary beds (such as within the brain) during hematogenous spread, thereby facilitating blood-to-brain invasion by C.neoformans. Affects fitness within the mammalian phagosome, promoting non-lytic exocytosis while delaying intracellular replication and thus reducing phagolysosomal membrane damage, events that could facilitate cryptococcal dissemination when transported inside macrophages. Urease activity is also associated with the regulation of key intracellular metabolic pathways, including melanin biosynthesis, polyamine biosynthesis, as well as intracellular levels of proline and reactive oxygen species.</text>
</comment>
<proteinExistence type="inferred from homology"/>
<sequence>MHLLPREQDKLILASVGILAQRRLARGLRLTRSETVGLIACQLQELIRDGNHSVAELMDIGKKMLGRRHVVDGVAESIHDVQVEGTFPDGSFLVTVHDPVCSDSGDLSLALYGSFLPVPSEDLFPIPAPLAPAARPGAVVCTKQRIKLSQGRKRWLVEVKNEGDRPIQVGSHFPFLEANAALVFDRLLAYGTHLDIAAGTAVRFEPGERKTVSLVEIGGHKVLAGGSSLAAGKFDEAKRLTTVKAKIEEHGFGHKTQANVQEAPTPDMDHEVYVSMFGPTVGDRVRLADTNLWVEVEKDYTVYGDECKFGGGKVLRDGMGQASNRSDSEVLDLVITNALVIDWSGIFKADIGVKDSKIVGIGKAGNPDMQDGVDANMVVGSNTEVIAGEKLIVTAGAFDSHVHFICPQIWEEAIASGITTIVGGGTGPADGTKATTCTTSKFYMEGMMLATDSWPINIGFSGKGNDSGPRGMRDIIEAGACSLKIHEDWGSTPDVIDCALVVGDEYDVQVNIHTDTLNEAGYVESTIDAIKGRTIHTYHTEGAGGGHAPDIIVVCEHPNVLPSSTNPTRPYAVNTLDEHMDMLMVCHHLDKSIPEDIAFADSRIRAETVAAEDVLQDMGAISMISSDTQAMGRIGEVITRTWRTAAKMRDVRGPLEGDSEGNDNNRVKRYMAKITVNPAITHGMSHLVGSVATGQLADLVLWKPENFGVRPETVIKGGFIAWAQMGDANASIPTVQPVIGRPMYGAAPESAALNSVVFTSQAAITSGVVKGYGLRKRAEAVKKCRDITKRDMKLNDCMPKMAVDPETYEVHADGVLMDVPPATKLPLAAGSFLY</sequence>
<gene>
    <name evidence="17" type="primary">URE1</name>
    <name evidence="17" type="ORF">EHS24_005899</name>
</gene>
<evidence type="ECO:0000256" key="7">
    <source>
        <dbReference type="ARBA" id="ARBA00022801"/>
    </source>
</evidence>
<dbReference type="PIRSF" id="PIRSF001222">
    <property type="entry name" value="Urease"/>
    <property type="match status" value="1"/>
</dbReference>
<dbReference type="PANTHER" id="PTHR33569">
    <property type="entry name" value="UREASE"/>
    <property type="match status" value="1"/>
</dbReference>
<evidence type="ECO:0000256" key="15">
    <source>
        <dbReference type="PROSITE-ProRule" id="PRU00700"/>
    </source>
</evidence>
<evidence type="ECO:0000256" key="2">
    <source>
        <dbReference type="ARBA" id="ARBA00011643"/>
    </source>
</evidence>
<evidence type="ECO:0000256" key="4">
    <source>
        <dbReference type="ARBA" id="ARBA00013883"/>
    </source>
</evidence>
<comment type="pathway">
    <text evidence="1 11">Nitrogen metabolism; urea degradation; CO(2) and NH(3) from urea (urease route): step 1/1.</text>
</comment>
<organism evidence="17 18">
    <name type="scientific">Apiotrichum porosum</name>
    <dbReference type="NCBI Taxonomy" id="105984"/>
    <lineage>
        <taxon>Eukaryota</taxon>
        <taxon>Fungi</taxon>
        <taxon>Dikarya</taxon>
        <taxon>Basidiomycota</taxon>
        <taxon>Agaricomycotina</taxon>
        <taxon>Tremellomycetes</taxon>
        <taxon>Trichosporonales</taxon>
        <taxon>Trichosporonaceae</taxon>
        <taxon>Apiotrichum</taxon>
    </lineage>
</organism>
<evidence type="ECO:0000256" key="11">
    <source>
        <dbReference type="PIRNR" id="PIRNR001222"/>
    </source>
</evidence>
<feature type="binding site" evidence="13">
    <location>
        <position position="401"/>
    </location>
    <ligand>
        <name>Ni(2+)</name>
        <dbReference type="ChEBI" id="CHEBI:49786"/>
        <label>1</label>
    </ligand>
</feature>
<dbReference type="RefSeq" id="XP_028477827.1">
    <property type="nucleotide sequence ID" value="XM_028621375.1"/>
</dbReference>
<keyword evidence="8" id="KW-0843">Virulence</keyword>
<feature type="binding site" evidence="13">
    <location>
        <position position="627"/>
    </location>
    <ligand>
        <name>Ni(2+)</name>
        <dbReference type="ChEBI" id="CHEBI:49786"/>
        <label>1</label>
    </ligand>
</feature>
<evidence type="ECO:0000256" key="10">
    <source>
        <dbReference type="ARBA" id="ARBA00056221"/>
    </source>
</evidence>
<evidence type="ECO:0000256" key="9">
    <source>
        <dbReference type="ARBA" id="ARBA00030395"/>
    </source>
</evidence>
<dbReference type="CDD" id="cd00375">
    <property type="entry name" value="Urease_alpha"/>
    <property type="match status" value="1"/>
</dbReference>
<feature type="active site" description="Proton donor" evidence="14 15">
    <location>
        <position position="587"/>
    </location>
</feature>
<dbReference type="InterPro" id="IPR032466">
    <property type="entry name" value="Metal_Hydrolase"/>
</dbReference>
<evidence type="ECO:0000313" key="17">
    <source>
        <dbReference type="EMBL" id="RSH84379.1"/>
    </source>
</evidence>
<feature type="domain" description="Urease" evidence="16">
    <location>
        <begin position="396"/>
        <end position="834"/>
    </location>
</feature>
<dbReference type="InterPro" id="IPR011059">
    <property type="entry name" value="Metal-dep_hydrolase_composite"/>
</dbReference>
<comment type="caution">
    <text evidence="17">The sequence shown here is derived from an EMBL/GenBank/DDBJ whole genome shotgun (WGS) entry which is preliminary data.</text>
</comment>
<comment type="catalytic activity">
    <reaction evidence="11">
        <text>urea + 2 H2O + H(+) = hydrogencarbonate + 2 NH4(+)</text>
        <dbReference type="Rhea" id="RHEA:20557"/>
        <dbReference type="ChEBI" id="CHEBI:15377"/>
        <dbReference type="ChEBI" id="CHEBI:15378"/>
        <dbReference type="ChEBI" id="CHEBI:16199"/>
        <dbReference type="ChEBI" id="CHEBI:17544"/>
        <dbReference type="ChEBI" id="CHEBI:28938"/>
        <dbReference type="EC" id="3.5.1.5"/>
    </reaction>
</comment>
<name>A0A427XZW7_9TREE</name>
<dbReference type="InterPro" id="IPR017951">
    <property type="entry name" value="Urease_asu_c"/>
</dbReference>
<dbReference type="HAMAP" id="MF_01953">
    <property type="entry name" value="Urease_alpha"/>
    <property type="match status" value="1"/>
</dbReference>
<dbReference type="GO" id="GO:0016151">
    <property type="term" value="F:nickel cation binding"/>
    <property type="evidence" value="ECO:0007669"/>
    <property type="project" value="InterPro"/>
</dbReference>
<dbReference type="FunFam" id="3.30.280.10:FF:000001">
    <property type="entry name" value="Urease subunit alpha"/>
    <property type="match status" value="1"/>
</dbReference>
<dbReference type="InterPro" id="IPR006680">
    <property type="entry name" value="Amidohydro-rel"/>
</dbReference>
<evidence type="ECO:0000313" key="18">
    <source>
        <dbReference type="Proteomes" id="UP000279236"/>
    </source>
</evidence>
<evidence type="ECO:0000256" key="12">
    <source>
        <dbReference type="PIRSR" id="PIRSR001222-50"/>
    </source>
</evidence>
<dbReference type="STRING" id="105984.A0A427XZW7"/>
<evidence type="ECO:0000256" key="8">
    <source>
        <dbReference type="ARBA" id="ARBA00023026"/>
    </source>
</evidence>
<feature type="modified residue" description="N6-carboxylysine" evidence="12">
    <location>
        <position position="484"/>
    </location>
</feature>
<evidence type="ECO:0000259" key="16">
    <source>
        <dbReference type="PROSITE" id="PS51368"/>
    </source>
</evidence>
<dbReference type="InterPro" id="IPR036463">
    <property type="entry name" value="Urease_gamma_sf"/>
</dbReference>
<dbReference type="InterPro" id="IPR029754">
    <property type="entry name" value="Urease_Ni-bd"/>
</dbReference>
<feature type="binding site" evidence="13">
    <location>
        <position position="513"/>
    </location>
    <ligand>
        <name>Ni(2+)</name>
        <dbReference type="ChEBI" id="CHEBI:49786"/>
        <label>2</label>
    </ligand>
</feature>
<dbReference type="SUPFAM" id="SSF51556">
    <property type="entry name" value="Metallo-dependent hydrolases"/>
    <property type="match status" value="1"/>
</dbReference>
<dbReference type="InterPro" id="IPR008221">
    <property type="entry name" value="Urease"/>
</dbReference>
<dbReference type="OrthoDB" id="1708534at2759"/>
<feature type="binding site" description="via carbamate group" evidence="13">
    <location>
        <position position="484"/>
    </location>
    <ligand>
        <name>Ni(2+)</name>
        <dbReference type="ChEBI" id="CHEBI:49786"/>
        <label>1</label>
    </ligand>
</feature>
<dbReference type="InterPro" id="IPR002019">
    <property type="entry name" value="Urease_beta-like"/>
</dbReference>
<dbReference type="Pfam" id="PF00547">
    <property type="entry name" value="Urease_gamma"/>
    <property type="match status" value="1"/>
</dbReference>
<comment type="subunit">
    <text evidence="2">Homohexamer.</text>
</comment>
<dbReference type="AlphaFoldDB" id="A0A427XZW7"/>
<dbReference type="Gene3D" id="2.10.150.10">
    <property type="entry name" value="Urease, beta subunit"/>
    <property type="match status" value="1"/>
</dbReference>
<dbReference type="GO" id="GO:0043419">
    <property type="term" value="P:urea catabolic process"/>
    <property type="evidence" value="ECO:0007669"/>
    <property type="project" value="UniProtKB-UniPathway"/>
</dbReference>
<dbReference type="InterPro" id="IPR002026">
    <property type="entry name" value="Urease_gamma/gamma-beta_su"/>
</dbReference>
<dbReference type="EC" id="3.5.1.5" evidence="3 11"/>
<keyword evidence="6 11" id="KW-0479">Metal-binding</keyword>
<keyword evidence="5 11" id="KW-0533">Nickel</keyword>
<dbReference type="CDD" id="cd00390">
    <property type="entry name" value="Urease_gamma"/>
    <property type="match status" value="1"/>
</dbReference>
<dbReference type="CDD" id="cd00407">
    <property type="entry name" value="Urease_beta"/>
    <property type="match status" value="1"/>
</dbReference>
<dbReference type="InterPro" id="IPR011612">
    <property type="entry name" value="Urease_alpha_N_dom"/>
</dbReference>
<keyword evidence="7 11" id="KW-0378">Hydrolase</keyword>
<dbReference type="Gene3D" id="3.30.280.10">
    <property type="entry name" value="Urease, gamma-like subunit"/>
    <property type="match status" value="1"/>
</dbReference>
<dbReference type="Proteomes" id="UP000279236">
    <property type="component" value="Unassembled WGS sequence"/>
</dbReference>
<protein>
    <recommendedName>
        <fullName evidence="4 11">Urease</fullName>
        <ecNumber evidence="3 11">3.5.1.5</ecNumber>
    </recommendedName>
    <alternativeName>
        <fullName evidence="9 11">Urea amidohydrolase</fullName>
    </alternativeName>
</protein>
<dbReference type="GO" id="GO:0009039">
    <property type="term" value="F:urease activity"/>
    <property type="evidence" value="ECO:0007669"/>
    <property type="project" value="UniProtKB-EC"/>
</dbReference>
<dbReference type="InterPro" id="IPR017950">
    <property type="entry name" value="Urease_AS"/>
</dbReference>
<dbReference type="GeneID" id="39590442"/>
<dbReference type="NCBIfam" id="NF009686">
    <property type="entry name" value="PRK13207.1"/>
    <property type="match status" value="1"/>
</dbReference>
<dbReference type="Gene3D" id="2.30.40.10">
    <property type="entry name" value="Urease, subunit C, domain 1"/>
    <property type="match status" value="1"/>
</dbReference>
<dbReference type="InterPro" id="IPR050069">
    <property type="entry name" value="Urease_subunit"/>
</dbReference>
<dbReference type="GO" id="GO:0035550">
    <property type="term" value="C:urease complex"/>
    <property type="evidence" value="ECO:0007669"/>
    <property type="project" value="InterPro"/>
</dbReference>
<dbReference type="InterPro" id="IPR005848">
    <property type="entry name" value="Urease_asu"/>
</dbReference>
<dbReference type="SUPFAM" id="SSF51278">
    <property type="entry name" value="Urease, beta-subunit"/>
    <property type="match status" value="1"/>
</dbReference>
<reference evidence="17 18" key="1">
    <citation type="submission" date="2018-11" db="EMBL/GenBank/DDBJ databases">
        <title>Genome sequence of Apiotrichum porosum DSM 27194.</title>
        <authorList>
            <person name="Aliyu H."/>
            <person name="Gorte O."/>
            <person name="Ochsenreither K."/>
        </authorList>
    </citation>
    <scope>NUCLEOTIDE SEQUENCE [LARGE SCALE GENOMIC DNA]</scope>
    <source>
        <strain evidence="17 18">DSM 27194</strain>
    </source>
</reference>
<dbReference type="NCBIfam" id="TIGR00192">
    <property type="entry name" value="urease_beta"/>
    <property type="match status" value="1"/>
</dbReference>
<dbReference type="SUPFAM" id="SSF51338">
    <property type="entry name" value="Composite domain of metallo-dependent hydrolases"/>
    <property type="match status" value="2"/>
</dbReference>
<dbReference type="Pfam" id="PF01979">
    <property type="entry name" value="Amidohydro_1"/>
    <property type="match status" value="1"/>
</dbReference>
<feature type="binding site" evidence="13">
    <location>
        <position position="403"/>
    </location>
    <ligand>
        <name>Ni(2+)</name>
        <dbReference type="ChEBI" id="CHEBI:49786"/>
        <label>1</label>
    </ligand>
</feature>